<reference evidence="1 2" key="1">
    <citation type="journal article" date="2016" name="ISME J.">
        <title>Chasing the elusive Euryarchaeota class WSA2: genomes reveal a uniquely fastidious methyl-reducing methanogen.</title>
        <authorList>
            <person name="Nobu M.K."/>
            <person name="Narihiro T."/>
            <person name="Kuroda K."/>
            <person name="Mei R."/>
            <person name="Liu W.T."/>
        </authorList>
    </citation>
    <scope>NUCLEOTIDE SEQUENCE [LARGE SCALE GENOMIC DNA]</scope>
    <source>
        <strain evidence="1">U1lsi0528_Bin055</strain>
    </source>
</reference>
<evidence type="ECO:0000313" key="1">
    <source>
        <dbReference type="EMBL" id="KYC52213.1"/>
    </source>
</evidence>
<evidence type="ECO:0000313" key="2">
    <source>
        <dbReference type="Proteomes" id="UP000075398"/>
    </source>
</evidence>
<dbReference type="EMBL" id="LNGC01000030">
    <property type="protein sequence ID" value="KYC52213.1"/>
    <property type="molecule type" value="Genomic_DNA"/>
</dbReference>
<proteinExistence type="predicted"/>
<gene>
    <name evidence="1" type="ORF">AMQ22_00940</name>
</gene>
<name>A0A150J4R4_9EURY</name>
<organism evidence="1 2">
    <name type="scientific">Candidatus Methanofastidiosum methylothiophilum</name>
    <dbReference type="NCBI Taxonomy" id="1705564"/>
    <lineage>
        <taxon>Archaea</taxon>
        <taxon>Methanobacteriati</taxon>
        <taxon>Methanobacteriota</taxon>
        <taxon>Stenosarchaea group</taxon>
        <taxon>Candidatus Methanofastidiosia</taxon>
        <taxon>Candidatus Methanofastidiosales</taxon>
        <taxon>Candidatus Methanofastidiosaceae</taxon>
        <taxon>Candidatus Methanofastidiosum</taxon>
    </lineage>
</organism>
<dbReference type="Proteomes" id="UP000075398">
    <property type="component" value="Unassembled WGS sequence"/>
</dbReference>
<comment type="caution">
    <text evidence="1">The sequence shown here is derived from an EMBL/GenBank/DDBJ whole genome shotgun (WGS) entry which is preliminary data.</text>
</comment>
<dbReference type="AlphaFoldDB" id="A0A150J4R4"/>
<protein>
    <submittedName>
        <fullName evidence="1">Uncharacterized protein</fullName>
    </submittedName>
</protein>
<accession>A0A150J4R4</accession>
<sequence length="186" mass="22350">MRTYQLLYDNKYNRNIDEVRARPPYYIKQLCEDISSITLYTPNELARIIKLVFFTILCKAKMGYNVKIPNFGNIHASVRKPSKRKTIVGDIEDYPNSMNIYISLYPFARWFLSPHKFNNVFADRISIYFYRMDQYLKEAQGSEDFRKAFPPEGYLKAAKERLKKTNWRERIFNKKAKRRFDSLYGY</sequence>